<name>A0A1Y1WUF3_9FUNG</name>
<dbReference type="AlphaFoldDB" id="A0A1Y1WUF3"/>
<proteinExistence type="predicted"/>
<reference evidence="1 2" key="1">
    <citation type="submission" date="2016-08" db="EMBL/GenBank/DDBJ databases">
        <title>A Parts List for Fungal Cellulosomes Revealed by Comparative Genomics.</title>
        <authorList>
            <consortium name="DOE Joint Genome Institute"/>
            <person name="Haitjema C.H."/>
            <person name="Gilmore S.P."/>
            <person name="Henske J.K."/>
            <person name="Solomon K.V."/>
            <person name="De Groot R."/>
            <person name="Kuo A."/>
            <person name="Mondo S.J."/>
            <person name="Salamov A.A."/>
            <person name="Labutti K."/>
            <person name="Zhao Z."/>
            <person name="Chiniquy J."/>
            <person name="Barry K."/>
            <person name="Brewer H.M."/>
            <person name="Purvine S.O."/>
            <person name="Wright A.T."/>
            <person name="Boxma B."/>
            <person name="Van Alen T."/>
            <person name="Hackstein J.H."/>
            <person name="Baker S.E."/>
            <person name="Grigoriev I.V."/>
            <person name="O'Malley M.A."/>
        </authorList>
    </citation>
    <scope>NUCLEOTIDE SEQUENCE [LARGE SCALE GENOMIC DNA]</scope>
    <source>
        <strain evidence="1 2">S4</strain>
    </source>
</reference>
<evidence type="ECO:0000313" key="1">
    <source>
        <dbReference type="EMBL" id="ORX77177.1"/>
    </source>
</evidence>
<evidence type="ECO:0000313" key="2">
    <source>
        <dbReference type="Proteomes" id="UP000193944"/>
    </source>
</evidence>
<accession>A0A1Y1WUF3</accession>
<reference evidence="1 2" key="2">
    <citation type="submission" date="2016-08" db="EMBL/GenBank/DDBJ databases">
        <title>Pervasive Adenine N6-methylation of Active Genes in Fungi.</title>
        <authorList>
            <consortium name="DOE Joint Genome Institute"/>
            <person name="Mondo S.J."/>
            <person name="Dannebaum R.O."/>
            <person name="Kuo R.C."/>
            <person name="Labutti K."/>
            <person name="Haridas S."/>
            <person name="Kuo A."/>
            <person name="Salamov A."/>
            <person name="Ahrendt S.R."/>
            <person name="Lipzen A."/>
            <person name="Sullivan W."/>
            <person name="Andreopoulos W.B."/>
            <person name="Clum A."/>
            <person name="Lindquist E."/>
            <person name="Daum C."/>
            <person name="Ramamoorthy G.K."/>
            <person name="Gryganskyi A."/>
            <person name="Culley D."/>
            <person name="Magnuson J.K."/>
            <person name="James T.Y."/>
            <person name="O'Malley M.A."/>
            <person name="Stajich J.E."/>
            <person name="Spatafora J.W."/>
            <person name="Visel A."/>
            <person name="Grigoriev I.V."/>
        </authorList>
    </citation>
    <scope>NUCLEOTIDE SEQUENCE [LARGE SCALE GENOMIC DNA]</scope>
    <source>
        <strain evidence="1 2">S4</strain>
    </source>
</reference>
<sequence>MSIKLNNEELEIDDDINDFYLLGNTCTFIKGYCNLNKLQVYGNPNKYILKPYIENYHDELQFKFDPIEITIKECSKNQIVVVSNRGIQYCEEPVCKDSCPVGISAKCIAYYNKEKNDINLNKCECLPGWDGDYC</sequence>
<protein>
    <recommendedName>
        <fullName evidence="3">EGF-like domain-containing protein</fullName>
    </recommendedName>
</protein>
<organism evidence="1 2">
    <name type="scientific">Anaeromyces robustus</name>
    <dbReference type="NCBI Taxonomy" id="1754192"/>
    <lineage>
        <taxon>Eukaryota</taxon>
        <taxon>Fungi</taxon>
        <taxon>Fungi incertae sedis</taxon>
        <taxon>Chytridiomycota</taxon>
        <taxon>Chytridiomycota incertae sedis</taxon>
        <taxon>Neocallimastigomycetes</taxon>
        <taxon>Neocallimastigales</taxon>
        <taxon>Neocallimastigaceae</taxon>
        <taxon>Anaeromyces</taxon>
    </lineage>
</organism>
<dbReference type="EMBL" id="MCFG01000260">
    <property type="protein sequence ID" value="ORX77177.1"/>
    <property type="molecule type" value="Genomic_DNA"/>
</dbReference>
<evidence type="ECO:0008006" key="3">
    <source>
        <dbReference type="Google" id="ProtNLM"/>
    </source>
</evidence>
<dbReference type="OrthoDB" id="192253at2759"/>
<keyword evidence="2" id="KW-1185">Reference proteome</keyword>
<comment type="caution">
    <text evidence="1">The sequence shown here is derived from an EMBL/GenBank/DDBJ whole genome shotgun (WGS) entry which is preliminary data.</text>
</comment>
<dbReference type="Proteomes" id="UP000193944">
    <property type="component" value="Unassembled WGS sequence"/>
</dbReference>
<gene>
    <name evidence="1" type="ORF">BCR32DRAFT_248134</name>
</gene>